<dbReference type="AlphaFoldDB" id="A0A398CZD8"/>
<keyword evidence="2" id="KW-0812">Transmembrane</keyword>
<dbReference type="Pfam" id="PF02719">
    <property type="entry name" value="Polysacc_synt_2"/>
    <property type="match status" value="1"/>
</dbReference>
<feature type="transmembrane region" description="Helical" evidence="2">
    <location>
        <begin position="7"/>
        <end position="26"/>
    </location>
</feature>
<dbReference type="PANTHER" id="PTHR43318">
    <property type="entry name" value="UDP-N-ACETYLGLUCOSAMINE 4,6-DEHYDRATASE"/>
    <property type="match status" value="1"/>
</dbReference>
<evidence type="ECO:0000313" key="5">
    <source>
        <dbReference type="Proteomes" id="UP000266340"/>
    </source>
</evidence>
<dbReference type="EMBL" id="QXJM01000027">
    <property type="protein sequence ID" value="RIE04294.1"/>
    <property type="molecule type" value="Genomic_DNA"/>
</dbReference>
<dbReference type="SUPFAM" id="SSF51735">
    <property type="entry name" value="NAD(P)-binding Rossmann-fold domains"/>
    <property type="match status" value="1"/>
</dbReference>
<dbReference type="RefSeq" id="WP_119148335.1">
    <property type="nucleotide sequence ID" value="NZ_JBHSOV010000042.1"/>
</dbReference>
<dbReference type="InterPro" id="IPR036291">
    <property type="entry name" value="NAD(P)-bd_dom_sf"/>
</dbReference>
<sequence length="614" mass="68741">MSLRKKMLLLFIIDMAVIWFSIWSSYALRFSGNIPESFLSQMSVYGLVSSLLCGLSMIYFGMYRKLWQYASVGDLILICKSVVVGSLASIVVTTICYGQKLPLPVVLRNVETMLLLIGGSRFAWRMLRTRVIKTDGTRIRTLIYGAGECGAMIAKELLNPNLRDRELVGFMDDDDTKHRMHIFGVAVLGNRSRLSDIVSEYRIKEIIIAIPSAPRSEITEIISRCVTTGVKVKLIPAMDHVIKGNITFNTVREVEVEDLLGRESVATDLEGIANYVHNKVVLVTGAGGSIGSELCRQIIGFEPDKLLLLGHGENSIYTIGMELRNIFPESQTISIIADIQDRSRMEEVFKEFHPHVVFHAAAHKHVPLMESNPTEAIKNNVFGTKNVADLAAKYGAERFVLISSDKAVNPSSVMGTTKRIAEMYIQSLSTHSKTKFAAVRFGNVLGSRGSVIPLFKEQIARGGPVTVTHPEMVRFFMTIPEAVQLVIQAGAFSDGGEIFVLDMGKPVRIVTLAEDLIRLSGFEPYKDIPIEFSGVRDGEKLFEELLFVEEEVAATQHDRIFIGMLNEINRFELEKEFKRLEQLIHEEKKSIKVFLDQMVPSAHRKSNRDLVRIP</sequence>
<dbReference type="InterPro" id="IPR029063">
    <property type="entry name" value="SAM-dependent_MTases_sf"/>
</dbReference>
<keyword evidence="2" id="KW-0472">Membrane</keyword>
<feature type="transmembrane region" description="Helical" evidence="2">
    <location>
        <begin position="38"/>
        <end position="60"/>
    </location>
</feature>
<gene>
    <name evidence="4" type="ORF">D3H35_06690</name>
</gene>
<dbReference type="PANTHER" id="PTHR43318:SF1">
    <property type="entry name" value="POLYSACCHARIDE BIOSYNTHESIS PROTEIN EPSC-RELATED"/>
    <property type="match status" value="1"/>
</dbReference>
<dbReference type="Proteomes" id="UP000266340">
    <property type="component" value="Unassembled WGS sequence"/>
</dbReference>
<keyword evidence="5" id="KW-1185">Reference proteome</keyword>
<dbReference type="OrthoDB" id="9803111at2"/>
<accession>A0A398CZD8</accession>
<organism evidence="4 5">
    <name type="scientific">Cohnella faecalis</name>
    <dbReference type="NCBI Taxonomy" id="2315694"/>
    <lineage>
        <taxon>Bacteria</taxon>
        <taxon>Bacillati</taxon>
        <taxon>Bacillota</taxon>
        <taxon>Bacilli</taxon>
        <taxon>Bacillales</taxon>
        <taxon>Paenibacillaceae</taxon>
        <taxon>Cohnella</taxon>
    </lineage>
</organism>
<comment type="caution">
    <text evidence="4">The sequence shown here is derived from an EMBL/GenBank/DDBJ whole genome shotgun (WGS) entry which is preliminary data.</text>
</comment>
<name>A0A398CZD8_9BACL</name>
<evidence type="ECO:0000313" key="4">
    <source>
        <dbReference type="EMBL" id="RIE04294.1"/>
    </source>
</evidence>
<reference evidence="4 5" key="1">
    <citation type="submission" date="2018-09" db="EMBL/GenBank/DDBJ databases">
        <title>Cohnella cavernae sp. nov., isolated from a karst cave.</title>
        <authorList>
            <person name="Zhu H."/>
        </authorList>
    </citation>
    <scope>NUCLEOTIDE SEQUENCE [LARGE SCALE GENOMIC DNA]</scope>
    <source>
        <strain evidence="4 5">K2E09-144</strain>
    </source>
</reference>
<feature type="transmembrane region" description="Helical" evidence="2">
    <location>
        <begin position="72"/>
        <end position="93"/>
    </location>
</feature>
<evidence type="ECO:0000256" key="2">
    <source>
        <dbReference type="SAM" id="Phobius"/>
    </source>
</evidence>
<dbReference type="Gene3D" id="3.40.50.720">
    <property type="entry name" value="NAD(P)-binding Rossmann-like Domain"/>
    <property type="match status" value="2"/>
</dbReference>
<dbReference type="InterPro" id="IPR003869">
    <property type="entry name" value="Polysac_CapD-like"/>
</dbReference>
<comment type="similarity">
    <text evidence="1">Belongs to the polysaccharide synthase family.</text>
</comment>
<protein>
    <submittedName>
        <fullName evidence="4">Polysaccharide biosynthesis protein</fullName>
    </submittedName>
</protein>
<evidence type="ECO:0000259" key="3">
    <source>
        <dbReference type="Pfam" id="PF02719"/>
    </source>
</evidence>
<keyword evidence="2" id="KW-1133">Transmembrane helix</keyword>
<proteinExistence type="inferred from homology"/>
<dbReference type="SUPFAM" id="SSF53335">
    <property type="entry name" value="S-adenosyl-L-methionine-dependent methyltransferases"/>
    <property type="match status" value="1"/>
</dbReference>
<feature type="domain" description="Polysaccharide biosynthesis protein CapD-like" evidence="3">
    <location>
        <begin position="281"/>
        <end position="562"/>
    </location>
</feature>
<dbReference type="InterPro" id="IPR051203">
    <property type="entry name" value="Polysaccharide_Synthase-Rel"/>
</dbReference>
<dbReference type="CDD" id="cd05237">
    <property type="entry name" value="UDP_invert_4-6DH_SDR_e"/>
    <property type="match status" value="1"/>
</dbReference>
<evidence type="ECO:0000256" key="1">
    <source>
        <dbReference type="ARBA" id="ARBA00007430"/>
    </source>
</evidence>
<dbReference type="Pfam" id="PF13727">
    <property type="entry name" value="CoA_binding_3"/>
    <property type="match status" value="1"/>
</dbReference>